<dbReference type="Proteomes" id="UP000887565">
    <property type="component" value="Unplaced"/>
</dbReference>
<evidence type="ECO:0000259" key="1">
    <source>
        <dbReference type="Pfam" id="PF01683"/>
    </source>
</evidence>
<protein>
    <submittedName>
        <fullName evidence="3">EB domain-containing protein</fullName>
    </submittedName>
</protein>
<evidence type="ECO:0000313" key="2">
    <source>
        <dbReference type="Proteomes" id="UP000887565"/>
    </source>
</evidence>
<organism evidence="2 3">
    <name type="scientific">Romanomermis culicivorax</name>
    <name type="common">Nematode worm</name>
    <dbReference type="NCBI Taxonomy" id="13658"/>
    <lineage>
        <taxon>Eukaryota</taxon>
        <taxon>Metazoa</taxon>
        <taxon>Ecdysozoa</taxon>
        <taxon>Nematoda</taxon>
        <taxon>Enoplea</taxon>
        <taxon>Dorylaimia</taxon>
        <taxon>Mermithida</taxon>
        <taxon>Mermithoidea</taxon>
        <taxon>Mermithidae</taxon>
        <taxon>Romanomermis</taxon>
    </lineage>
</organism>
<feature type="domain" description="EB" evidence="1">
    <location>
        <begin position="3"/>
        <end position="38"/>
    </location>
</feature>
<keyword evidence="2" id="KW-1185">Reference proteome</keyword>
<evidence type="ECO:0000313" key="3">
    <source>
        <dbReference type="WBParaSite" id="nRc.2.0.1.t25345-RA"/>
    </source>
</evidence>
<reference evidence="3" key="1">
    <citation type="submission" date="2022-11" db="UniProtKB">
        <authorList>
            <consortium name="WormBaseParasite"/>
        </authorList>
    </citation>
    <scope>IDENTIFICATION</scope>
</reference>
<dbReference type="InterPro" id="IPR006149">
    <property type="entry name" value="EB_dom"/>
</dbReference>
<dbReference type="AlphaFoldDB" id="A0A915JFN3"/>
<dbReference type="Pfam" id="PF01683">
    <property type="entry name" value="EB"/>
    <property type="match status" value="1"/>
</dbReference>
<proteinExistence type="predicted"/>
<dbReference type="WBParaSite" id="nRc.2.0.1.t25345-RA">
    <property type="protein sequence ID" value="nRc.2.0.1.t25345-RA"/>
    <property type="gene ID" value="nRc.2.0.1.g25345"/>
</dbReference>
<name>A0A915JFN3_ROMCU</name>
<accession>A0A915JFN3</accession>
<sequence>NGLSSSCVDQKQCNNAFSQCKSGVCTCLDGFEAKSSKCVPLEVNCPNGGSTLKNGDILQMCVVTVDKNNQHKDSCP</sequence>